<reference evidence="2 3" key="1">
    <citation type="journal article" date="2009" name="Stand. Genomic Sci.">
        <title>Complete genome sequence of Stackebrandtia nassauensis type strain (LLR-40K-21).</title>
        <authorList>
            <person name="Munk C."/>
            <person name="Lapidus A."/>
            <person name="Copeland A."/>
            <person name="Jando M."/>
            <person name="Mayilraj S."/>
            <person name="Glavina Del Rio T."/>
            <person name="Nolan M."/>
            <person name="Chen F."/>
            <person name="Lucas S."/>
            <person name="Tice H."/>
            <person name="Cheng J.F."/>
            <person name="Han C."/>
            <person name="Detter J.C."/>
            <person name="Bruce D."/>
            <person name="Goodwin L."/>
            <person name="Chain P."/>
            <person name="Pitluck S."/>
            <person name="Goker M."/>
            <person name="Ovchinikova G."/>
            <person name="Pati A."/>
            <person name="Ivanova N."/>
            <person name="Mavromatis K."/>
            <person name="Chen A."/>
            <person name="Palaniappan K."/>
            <person name="Land M."/>
            <person name="Hauser L."/>
            <person name="Chang Y.J."/>
            <person name="Jeffries C.D."/>
            <person name="Bristow J."/>
            <person name="Eisen J.A."/>
            <person name="Markowitz V."/>
            <person name="Hugenholtz P."/>
            <person name="Kyrpides N.C."/>
            <person name="Klenk H.P."/>
        </authorList>
    </citation>
    <scope>NUCLEOTIDE SEQUENCE [LARGE SCALE GENOMIC DNA]</scope>
    <source>
        <strain evidence="3">DSM 44728 / CIP 108903 / NRRL B-16338 / NBRC 102104 / LLR-40K-21</strain>
    </source>
</reference>
<dbReference type="AlphaFoldDB" id="D3Q6B0"/>
<gene>
    <name evidence="2" type="ordered locus">Snas_2606</name>
</gene>
<protein>
    <submittedName>
        <fullName evidence="2">Alpha/beta hydrolase</fullName>
    </submittedName>
</protein>
<evidence type="ECO:0000313" key="3">
    <source>
        <dbReference type="Proteomes" id="UP000000844"/>
    </source>
</evidence>
<organism evidence="2 3">
    <name type="scientific">Stackebrandtia nassauensis (strain DSM 44728 / CIP 108903 / NRRL B-16338 / NBRC 102104 / LLR-40K-21)</name>
    <dbReference type="NCBI Taxonomy" id="446470"/>
    <lineage>
        <taxon>Bacteria</taxon>
        <taxon>Bacillati</taxon>
        <taxon>Actinomycetota</taxon>
        <taxon>Actinomycetes</taxon>
        <taxon>Glycomycetales</taxon>
        <taxon>Glycomycetaceae</taxon>
        <taxon>Stackebrandtia</taxon>
    </lineage>
</organism>
<dbReference type="Gene3D" id="3.40.50.1820">
    <property type="entry name" value="alpha/beta hydrolase"/>
    <property type="match status" value="1"/>
</dbReference>
<dbReference type="RefSeq" id="WP_013017856.1">
    <property type="nucleotide sequence ID" value="NC_013947.1"/>
</dbReference>
<dbReference type="InterPro" id="IPR029058">
    <property type="entry name" value="AB_hydrolase_fold"/>
</dbReference>
<dbReference type="SUPFAM" id="SSF53474">
    <property type="entry name" value="alpha/beta-Hydrolases"/>
    <property type="match status" value="1"/>
</dbReference>
<dbReference type="PIRSF" id="PIRSF037442">
    <property type="entry name" value="UCP037442_abhydr"/>
    <property type="match status" value="1"/>
</dbReference>
<dbReference type="Proteomes" id="UP000000844">
    <property type="component" value="Chromosome"/>
</dbReference>
<dbReference type="InterPro" id="IPR017208">
    <property type="entry name" value="UCP037442_abhydr"/>
</dbReference>
<dbReference type="InterPro" id="IPR022742">
    <property type="entry name" value="Hydrolase_4"/>
</dbReference>
<dbReference type="EMBL" id="CP001778">
    <property type="protein sequence ID" value="ADD42285.1"/>
    <property type="molecule type" value="Genomic_DNA"/>
</dbReference>
<dbReference type="KEGG" id="sna:Snas_2606"/>
<evidence type="ECO:0000313" key="2">
    <source>
        <dbReference type="EMBL" id="ADD42285.1"/>
    </source>
</evidence>
<sequence length="278" mass="30671">MADYEQHYIDGDRYRLGVHRYPSAAERAVIMLPAMGVPAGYYRRFALQLREFDCDVSIVDLRGTGSSTPKPARRVNFGYGDLVNDISAFYERLAPDVDGRPVLLLGHSLGGQLGLLHQALRGSAGIDVRAAALIASGLPYHALYGRRSIPLYAIASGMSAASAILGHWPGYGFAGRQPRRLIRDWAHTVRTGRFPDLDGRDTEAALAELKLPVLAITVQGDPLTPPVTSRHLTGKLAAAELETHHYRHDEAGARLDHFTWARNSEPLTRRLRDFLDRA</sequence>
<keyword evidence="2" id="KW-0378">Hydrolase</keyword>
<keyword evidence="3" id="KW-1185">Reference proteome</keyword>
<dbReference type="eggNOG" id="COG4757">
    <property type="taxonomic scope" value="Bacteria"/>
</dbReference>
<feature type="domain" description="Serine aminopeptidase S33" evidence="1">
    <location>
        <begin position="25"/>
        <end position="149"/>
    </location>
</feature>
<dbReference type="GO" id="GO:0016787">
    <property type="term" value="F:hydrolase activity"/>
    <property type="evidence" value="ECO:0007669"/>
    <property type="project" value="UniProtKB-KW"/>
</dbReference>
<name>D3Q6B0_STANL</name>
<dbReference type="ESTHER" id="stanl-d3q6b0">
    <property type="family name" value="UCP037442"/>
</dbReference>
<accession>D3Q6B0</accession>
<dbReference type="Pfam" id="PF12146">
    <property type="entry name" value="Hydrolase_4"/>
    <property type="match status" value="1"/>
</dbReference>
<dbReference type="HOGENOM" id="CLU_058232_1_0_11"/>
<evidence type="ECO:0000259" key="1">
    <source>
        <dbReference type="Pfam" id="PF12146"/>
    </source>
</evidence>
<proteinExistence type="predicted"/>
<dbReference type="STRING" id="446470.Snas_2606"/>